<evidence type="ECO:0000313" key="2">
    <source>
        <dbReference type="Proteomes" id="UP000251281"/>
    </source>
</evidence>
<organism evidence="1 2">
    <name type="scientific">Faecalibacterium prausnitzii</name>
    <dbReference type="NCBI Taxonomy" id="853"/>
    <lineage>
        <taxon>Bacteria</taxon>
        <taxon>Bacillati</taxon>
        <taxon>Bacillota</taxon>
        <taxon>Clostridia</taxon>
        <taxon>Eubacteriales</taxon>
        <taxon>Oscillospiraceae</taxon>
        <taxon>Faecalibacterium</taxon>
    </lineage>
</organism>
<comment type="caution">
    <text evidence="1">The sequence shown here is derived from an EMBL/GenBank/DDBJ whole genome shotgun (WGS) entry which is preliminary data.</text>
</comment>
<dbReference type="RefSeq" id="WP_112090151.1">
    <property type="nucleotide sequence ID" value="NZ_PRLD01000001.1"/>
</dbReference>
<dbReference type="Proteomes" id="UP000251281">
    <property type="component" value="Unassembled WGS sequence"/>
</dbReference>
<reference evidence="1 2" key="1">
    <citation type="submission" date="2018-02" db="EMBL/GenBank/DDBJ databases">
        <title>Complete genome sequencing of Faecalibacterium prausnitzii strains isolated from the human gut.</title>
        <authorList>
            <person name="Fitzgerald B.C."/>
            <person name="Shkoporov A.N."/>
            <person name="Ross P.R."/>
            <person name="Hill C."/>
        </authorList>
    </citation>
    <scope>NUCLEOTIDE SEQUENCE [LARGE SCALE GENOMIC DNA]</scope>
    <source>
        <strain evidence="1 2">APC923/51-1</strain>
    </source>
</reference>
<gene>
    <name evidence="1" type="ORF">C4N24_02320</name>
</gene>
<name>A0A329UIW2_9FIRM</name>
<accession>A0A329UIW2</accession>
<evidence type="ECO:0000313" key="1">
    <source>
        <dbReference type="EMBL" id="RAW60960.1"/>
    </source>
</evidence>
<proteinExistence type="predicted"/>
<dbReference type="AlphaFoldDB" id="A0A329UIW2"/>
<protein>
    <submittedName>
        <fullName evidence="1">Uncharacterized protein</fullName>
    </submittedName>
</protein>
<dbReference type="EMBL" id="PRLD01000001">
    <property type="protein sequence ID" value="RAW60960.1"/>
    <property type="molecule type" value="Genomic_DNA"/>
</dbReference>
<sequence>MNLSELGSAISLDESTNTVQTENLRLLQIILTEEITTKGLTPDQQNITQYGKELEALYDEILDLTSKIIT</sequence>